<organism evidence="2 3">
    <name type="scientific">Araneus ventricosus</name>
    <name type="common">Orbweaver spider</name>
    <name type="synonym">Epeira ventricosa</name>
    <dbReference type="NCBI Taxonomy" id="182803"/>
    <lineage>
        <taxon>Eukaryota</taxon>
        <taxon>Metazoa</taxon>
        <taxon>Ecdysozoa</taxon>
        <taxon>Arthropoda</taxon>
        <taxon>Chelicerata</taxon>
        <taxon>Arachnida</taxon>
        <taxon>Araneae</taxon>
        <taxon>Araneomorphae</taxon>
        <taxon>Entelegynae</taxon>
        <taxon>Araneoidea</taxon>
        <taxon>Araneidae</taxon>
        <taxon>Araneus</taxon>
    </lineage>
</organism>
<keyword evidence="1" id="KW-0812">Transmembrane</keyword>
<accession>A0A4Y2GAJ2</accession>
<keyword evidence="1" id="KW-0472">Membrane</keyword>
<reference evidence="2 3" key="1">
    <citation type="journal article" date="2019" name="Sci. Rep.">
        <title>Orb-weaving spider Araneus ventricosus genome elucidates the spidroin gene catalogue.</title>
        <authorList>
            <person name="Kono N."/>
            <person name="Nakamura H."/>
            <person name="Ohtoshi R."/>
            <person name="Moran D.A.P."/>
            <person name="Shinohara A."/>
            <person name="Yoshida Y."/>
            <person name="Fujiwara M."/>
            <person name="Mori M."/>
            <person name="Tomita M."/>
            <person name="Arakawa K."/>
        </authorList>
    </citation>
    <scope>NUCLEOTIDE SEQUENCE [LARGE SCALE GENOMIC DNA]</scope>
</reference>
<name>A0A4Y2GAJ2_ARAVE</name>
<dbReference type="Proteomes" id="UP000499080">
    <property type="component" value="Unassembled WGS sequence"/>
</dbReference>
<keyword evidence="3" id="KW-1185">Reference proteome</keyword>
<protein>
    <submittedName>
        <fullName evidence="2">Uncharacterized protein</fullName>
    </submittedName>
</protein>
<feature type="transmembrane region" description="Helical" evidence="1">
    <location>
        <begin position="80"/>
        <end position="102"/>
    </location>
</feature>
<dbReference type="AlphaFoldDB" id="A0A4Y2GAJ2"/>
<dbReference type="EMBL" id="BGPR01001289">
    <property type="protein sequence ID" value="GBM50207.1"/>
    <property type="molecule type" value="Genomic_DNA"/>
</dbReference>
<comment type="caution">
    <text evidence="2">The sequence shown here is derived from an EMBL/GenBank/DDBJ whole genome shotgun (WGS) entry which is preliminary data.</text>
</comment>
<evidence type="ECO:0000313" key="2">
    <source>
        <dbReference type="EMBL" id="GBM50207.1"/>
    </source>
</evidence>
<proteinExistence type="predicted"/>
<evidence type="ECO:0000256" key="1">
    <source>
        <dbReference type="SAM" id="Phobius"/>
    </source>
</evidence>
<keyword evidence="1" id="KW-1133">Transmembrane helix</keyword>
<gene>
    <name evidence="2" type="ORF">AVEN_134780_1</name>
</gene>
<evidence type="ECO:0000313" key="3">
    <source>
        <dbReference type="Proteomes" id="UP000499080"/>
    </source>
</evidence>
<sequence>MFRGCFVALIQLHVSPPKSYLAASTWRGVALGGMGEVRWEYSPGRATLGKKAIPICSANAWRKVRFLLSGAQGTWYQLKLFILLLTILSLTNSGPCAILVFFN</sequence>